<sequence length="407" mass="45540">MWYILLVVVTGTRCAHVARNDTDIVVTYEGHAEAVRPVPVPKSGTDTGTERTDEKVVVMSDTDSDYLEHSNVKVQNEPTEGPEEVVFIPSGNRDGGEYARRSNREREREFRVKDVMEKHTIGDIINDRVVQAETESPNEGILFISGKNNENMEQNIKKEEEAKINLKEVKEAAAPLDCRNLNCDHTLAAVCGVRLEQKKPRYRLFLNDCYFRKVNCGFSYEYNRYTVAPREKCATVGSHYPRRPDPPTFLPRPPSPAATGRREEEPPRETRRMMALIRLGVHTKAVAAKRALRATTLLALVVQSGAQALSTGVDGSPCSHPCPVHCPDDYTPECAITITAALSQQARVFLNHCQLDLHSCSTGSVWQRRPLADCVGNKKAEVQNNRAFIGWMQRVGIVDKKGRMVLA</sequence>
<proteinExistence type="predicted"/>
<name>A0ACC0K582_CHOFU</name>
<dbReference type="EMBL" id="CM046130">
    <property type="protein sequence ID" value="KAI8431577.1"/>
    <property type="molecule type" value="Genomic_DNA"/>
</dbReference>
<accession>A0ACC0K582</accession>
<comment type="caution">
    <text evidence="1">The sequence shown here is derived from an EMBL/GenBank/DDBJ whole genome shotgun (WGS) entry which is preliminary data.</text>
</comment>
<dbReference type="Proteomes" id="UP001064048">
    <property type="component" value="Chromosome 30"/>
</dbReference>
<organism evidence="1 2">
    <name type="scientific">Choristoneura fumiferana</name>
    <name type="common">Spruce budworm moth</name>
    <name type="synonym">Archips fumiferana</name>
    <dbReference type="NCBI Taxonomy" id="7141"/>
    <lineage>
        <taxon>Eukaryota</taxon>
        <taxon>Metazoa</taxon>
        <taxon>Ecdysozoa</taxon>
        <taxon>Arthropoda</taxon>
        <taxon>Hexapoda</taxon>
        <taxon>Insecta</taxon>
        <taxon>Pterygota</taxon>
        <taxon>Neoptera</taxon>
        <taxon>Endopterygota</taxon>
        <taxon>Lepidoptera</taxon>
        <taxon>Glossata</taxon>
        <taxon>Ditrysia</taxon>
        <taxon>Tortricoidea</taxon>
        <taxon>Tortricidae</taxon>
        <taxon>Tortricinae</taxon>
        <taxon>Choristoneura</taxon>
    </lineage>
</organism>
<gene>
    <name evidence="1" type="ORF">MSG28_016066</name>
</gene>
<keyword evidence="2" id="KW-1185">Reference proteome</keyword>
<reference evidence="1 2" key="1">
    <citation type="journal article" date="2022" name="Genome Biol. Evol.">
        <title>The Spruce Budworm Genome: Reconstructing the Evolutionary History of Antifreeze Proteins.</title>
        <authorList>
            <person name="Beliveau C."/>
            <person name="Gagne P."/>
            <person name="Picq S."/>
            <person name="Vernygora O."/>
            <person name="Keeling C.I."/>
            <person name="Pinkney K."/>
            <person name="Doucet D."/>
            <person name="Wen F."/>
            <person name="Johnston J.S."/>
            <person name="Maaroufi H."/>
            <person name="Boyle B."/>
            <person name="Laroche J."/>
            <person name="Dewar K."/>
            <person name="Juretic N."/>
            <person name="Blackburn G."/>
            <person name="Nisole A."/>
            <person name="Brunet B."/>
            <person name="Brandao M."/>
            <person name="Lumley L."/>
            <person name="Duan J."/>
            <person name="Quan G."/>
            <person name="Lucarotti C.J."/>
            <person name="Roe A.D."/>
            <person name="Sperling F.A.H."/>
            <person name="Levesque R.C."/>
            <person name="Cusson M."/>
        </authorList>
    </citation>
    <scope>NUCLEOTIDE SEQUENCE [LARGE SCALE GENOMIC DNA]</scope>
    <source>
        <strain evidence="1">Glfc:IPQL:Cfum</strain>
    </source>
</reference>
<evidence type="ECO:0000313" key="2">
    <source>
        <dbReference type="Proteomes" id="UP001064048"/>
    </source>
</evidence>
<protein>
    <submittedName>
        <fullName evidence="1">Uncharacterized protein</fullName>
    </submittedName>
</protein>
<evidence type="ECO:0000313" key="1">
    <source>
        <dbReference type="EMBL" id="KAI8431577.1"/>
    </source>
</evidence>